<dbReference type="PROSITE" id="PS50294">
    <property type="entry name" value="WD_REPEATS_REGION"/>
    <property type="match status" value="2"/>
</dbReference>
<keyword evidence="2 6" id="KW-0853">WD repeat</keyword>
<evidence type="ECO:0008006" key="9">
    <source>
        <dbReference type="Google" id="ProtNLM"/>
    </source>
</evidence>
<evidence type="ECO:0000313" key="7">
    <source>
        <dbReference type="EnsemblMetazoa" id="XP_019767351.1"/>
    </source>
</evidence>
<dbReference type="GO" id="GO:0030674">
    <property type="term" value="F:protein-macromolecule adaptor activity"/>
    <property type="evidence" value="ECO:0007669"/>
    <property type="project" value="TreeGrafter"/>
</dbReference>
<organism evidence="7 8">
    <name type="scientific">Dendroctonus ponderosae</name>
    <name type="common">Mountain pine beetle</name>
    <dbReference type="NCBI Taxonomy" id="77166"/>
    <lineage>
        <taxon>Eukaryota</taxon>
        <taxon>Metazoa</taxon>
        <taxon>Ecdysozoa</taxon>
        <taxon>Arthropoda</taxon>
        <taxon>Hexapoda</taxon>
        <taxon>Insecta</taxon>
        <taxon>Pterygota</taxon>
        <taxon>Neoptera</taxon>
        <taxon>Endopterygota</taxon>
        <taxon>Coleoptera</taxon>
        <taxon>Polyphaga</taxon>
        <taxon>Cucujiformia</taxon>
        <taxon>Curculionidae</taxon>
        <taxon>Scolytinae</taxon>
        <taxon>Dendroctonus</taxon>
    </lineage>
</organism>
<dbReference type="Proteomes" id="UP000019118">
    <property type="component" value="Unassembled WGS sequence"/>
</dbReference>
<keyword evidence="8" id="KW-1185">Reference proteome</keyword>
<reference evidence="7" key="2">
    <citation type="submission" date="2024-08" db="UniProtKB">
        <authorList>
            <consortium name="EnsemblMetazoa"/>
        </authorList>
    </citation>
    <scope>IDENTIFICATION</scope>
</reference>
<dbReference type="GO" id="GO:0043161">
    <property type="term" value="P:proteasome-mediated ubiquitin-dependent protein catabolic process"/>
    <property type="evidence" value="ECO:0007669"/>
    <property type="project" value="TreeGrafter"/>
</dbReference>
<dbReference type="PANTHER" id="PTHR22852:SF0">
    <property type="entry name" value="DENTICLELESS PROTEIN HOMOLOG"/>
    <property type="match status" value="1"/>
</dbReference>
<feature type="repeat" description="WD" evidence="6">
    <location>
        <begin position="83"/>
        <end position="124"/>
    </location>
</feature>
<reference evidence="8" key="1">
    <citation type="journal article" date="2013" name="Genome Biol.">
        <title>Draft genome of the mountain pine beetle, Dendroctonus ponderosae Hopkins, a major forest pest.</title>
        <authorList>
            <person name="Keeling C.I."/>
            <person name="Yuen M.M."/>
            <person name="Liao N.Y."/>
            <person name="Docking T.R."/>
            <person name="Chan S.K."/>
            <person name="Taylor G.A."/>
            <person name="Palmquist D.L."/>
            <person name="Jackman S.D."/>
            <person name="Nguyen A."/>
            <person name="Li M."/>
            <person name="Henderson H."/>
            <person name="Janes J.K."/>
            <person name="Zhao Y."/>
            <person name="Pandoh P."/>
            <person name="Moore R."/>
            <person name="Sperling F.A."/>
            <person name="Huber D.P."/>
            <person name="Birol I."/>
            <person name="Jones S.J."/>
            <person name="Bohlmann J."/>
        </authorList>
    </citation>
    <scope>NUCLEOTIDE SEQUENCE</scope>
</reference>
<dbReference type="PROSITE" id="PS00678">
    <property type="entry name" value="WD_REPEATS_1"/>
    <property type="match status" value="1"/>
</dbReference>
<dbReference type="Gene3D" id="2.130.10.10">
    <property type="entry name" value="YVTN repeat-like/Quinoprotein amine dehydrogenase"/>
    <property type="match status" value="2"/>
</dbReference>
<feature type="repeat" description="WD" evidence="6">
    <location>
        <begin position="293"/>
        <end position="328"/>
    </location>
</feature>
<comment type="similarity">
    <text evidence="5">Belongs to the WD repeat cdt2 family.</text>
</comment>
<protein>
    <recommendedName>
        <fullName evidence="9">WD repeat-containing protein 55 homolog</fullName>
    </recommendedName>
</protein>
<dbReference type="PROSITE" id="PS50082">
    <property type="entry name" value="WD_REPEATS_2"/>
    <property type="match status" value="5"/>
</dbReference>
<feature type="repeat" description="WD" evidence="6">
    <location>
        <begin position="337"/>
        <end position="380"/>
    </location>
</feature>
<evidence type="ECO:0000256" key="1">
    <source>
        <dbReference type="ARBA" id="ARBA00004906"/>
    </source>
</evidence>
<comment type="pathway">
    <text evidence="1">Protein modification; protein ubiquitination.</text>
</comment>
<dbReference type="GO" id="GO:0007095">
    <property type="term" value="P:mitotic G2 DNA damage checkpoint signaling"/>
    <property type="evidence" value="ECO:0007669"/>
    <property type="project" value="TreeGrafter"/>
</dbReference>
<feature type="repeat" description="WD" evidence="6">
    <location>
        <begin position="127"/>
        <end position="169"/>
    </location>
</feature>
<evidence type="ECO:0000313" key="8">
    <source>
        <dbReference type="Proteomes" id="UP000019118"/>
    </source>
</evidence>
<dbReference type="SUPFAM" id="SSF50978">
    <property type="entry name" value="WD40 repeat-like"/>
    <property type="match status" value="1"/>
</dbReference>
<dbReference type="InterPro" id="IPR036322">
    <property type="entry name" value="WD40_repeat_dom_sf"/>
</dbReference>
<keyword evidence="4" id="KW-0833">Ubl conjugation pathway</keyword>
<dbReference type="InterPro" id="IPR015943">
    <property type="entry name" value="WD40/YVTN_repeat-like_dom_sf"/>
</dbReference>
<proteinExistence type="inferred from homology"/>
<name>A0AAR5Q2M0_DENPD</name>
<feature type="repeat" description="WD" evidence="6">
    <location>
        <begin position="202"/>
        <end position="236"/>
    </location>
</feature>
<dbReference type="InterPro" id="IPR051865">
    <property type="entry name" value="WD-repeat_CDT2_adapter"/>
</dbReference>
<keyword evidence="3" id="KW-0677">Repeat</keyword>
<dbReference type="GO" id="GO:0005634">
    <property type="term" value="C:nucleus"/>
    <property type="evidence" value="ECO:0007669"/>
    <property type="project" value="TreeGrafter"/>
</dbReference>
<evidence type="ECO:0000256" key="6">
    <source>
        <dbReference type="PROSITE-ProRule" id="PRU00221"/>
    </source>
</evidence>
<evidence type="ECO:0000256" key="2">
    <source>
        <dbReference type="ARBA" id="ARBA00022574"/>
    </source>
</evidence>
<dbReference type="Pfam" id="PF00400">
    <property type="entry name" value="WD40"/>
    <property type="match status" value="4"/>
</dbReference>
<dbReference type="SMART" id="SM00320">
    <property type="entry name" value="WD40"/>
    <property type="match status" value="5"/>
</dbReference>
<evidence type="ECO:0000256" key="3">
    <source>
        <dbReference type="ARBA" id="ARBA00022737"/>
    </source>
</evidence>
<accession>A0AAR5Q2M0</accession>
<dbReference type="EnsemblMetazoa" id="XM_019911792.1">
    <property type="protein sequence ID" value="XP_019767351.1"/>
    <property type="gene ID" value="LOC109542533"/>
</dbReference>
<dbReference type="AlphaFoldDB" id="A0AAR5Q2M0"/>
<dbReference type="InterPro" id="IPR019775">
    <property type="entry name" value="WD40_repeat_CS"/>
</dbReference>
<sequence>MSTNTVHDLINQQYGRAIWRQYDSVFCRLRCEADRPHLSTLCESAIFTCKNAPKPGSEHIVGMANENGHLVVMDTESQATNCTDAHSNAIFDLAWKFDLMQLVTASGDRSSMLYDMADGDFRHIRTFCGHSRSVKTVAFRKDDSSAFATGSRDGNIIIWDTRTQQHSSLIKPDSTIRNSHGDTPFKAKRRHGGIPNLNVKSVTSLVFQNVNTLISCGSYDGMIKVWDLRKHYTVYKKDPLPKYSIRYSGTTGKNGCSNLVLDNAGVRFYANCLVSTIYCYNMASYNPEPMMKYRGHQNNTFYIRASLSKDENYLVSGSTDENAYIWNLGYPQPIVKLVGHRSEVSSVAWCNSKAAPALVTCSNDMSYKLWKISNLNSTDNEQGRAEILPFPANQTASREHFRKRRCFHEPNLLPKKIIWQCKNCQRTTFTNTLCDNCWPPTSKRKADSELFSESKRIQTNFGPRRLFAHLARNFKKDDTLDQAFPSEEDSLSLKPLNKALGKLRTEDLDNLPNFVVDGMAPHLNYSPPKRRPQDWLTRLRIERNFQQEIIVHRSPKAPRLEMSPKGNIKTCTSANSPLLRFFNPIAHQSVKSDQNSDEPQNQ</sequence>
<dbReference type="PANTHER" id="PTHR22852">
    <property type="entry name" value="LETHAL 2 DENTICLELESS PROTEIN RETINOIC ACID-REGULATED NUCLEAR MATRIX-ASSOCIATED PROTEIN"/>
    <property type="match status" value="1"/>
</dbReference>
<evidence type="ECO:0000256" key="4">
    <source>
        <dbReference type="ARBA" id="ARBA00022786"/>
    </source>
</evidence>
<dbReference type="InterPro" id="IPR001680">
    <property type="entry name" value="WD40_rpt"/>
</dbReference>
<dbReference type="InterPro" id="IPR020472">
    <property type="entry name" value="WD40_PAC1"/>
</dbReference>
<evidence type="ECO:0000256" key="5">
    <source>
        <dbReference type="ARBA" id="ARBA00038344"/>
    </source>
</evidence>
<dbReference type="PRINTS" id="PR00320">
    <property type="entry name" value="GPROTEINBRPT"/>
</dbReference>